<dbReference type="SUPFAM" id="SSF53474">
    <property type="entry name" value="alpha/beta-Hydrolases"/>
    <property type="match status" value="1"/>
</dbReference>
<evidence type="ECO:0000313" key="3">
    <source>
        <dbReference type="Proteomes" id="UP000184330"/>
    </source>
</evidence>
<name>A0A1L7X9F9_9HELO</name>
<feature type="region of interest" description="Disordered" evidence="1">
    <location>
        <begin position="516"/>
        <end position="744"/>
    </location>
</feature>
<dbReference type="EMBL" id="FJOG01000019">
    <property type="protein sequence ID" value="CZR61678.1"/>
    <property type="molecule type" value="Genomic_DNA"/>
</dbReference>
<proteinExistence type="predicted"/>
<dbReference type="PANTHER" id="PTHR47842:SF2">
    <property type="entry name" value="DUF676 DOMAIN-CONTAINING PROTEIN"/>
    <property type="match status" value="1"/>
</dbReference>
<dbReference type="AlphaFoldDB" id="A0A1L7X9F9"/>
<feature type="region of interest" description="Disordered" evidence="1">
    <location>
        <begin position="438"/>
        <end position="460"/>
    </location>
</feature>
<dbReference type="Proteomes" id="UP000184330">
    <property type="component" value="Unassembled WGS sequence"/>
</dbReference>
<gene>
    <name evidence="2" type="ORF">PAC_11575</name>
</gene>
<feature type="compositionally biased region" description="Basic and acidic residues" evidence="1">
    <location>
        <begin position="618"/>
        <end position="640"/>
    </location>
</feature>
<accession>A0A1L7X9F9</accession>
<feature type="compositionally biased region" description="Basic and acidic residues" evidence="1">
    <location>
        <begin position="707"/>
        <end position="738"/>
    </location>
</feature>
<evidence type="ECO:0008006" key="4">
    <source>
        <dbReference type="Google" id="ProtNLM"/>
    </source>
</evidence>
<dbReference type="Gene3D" id="3.40.50.1820">
    <property type="entry name" value="alpha/beta hydrolase"/>
    <property type="match status" value="1"/>
</dbReference>
<keyword evidence="3" id="KW-1185">Reference proteome</keyword>
<feature type="compositionally biased region" description="Basic and acidic residues" evidence="1">
    <location>
        <begin position="553"/>
        <end position="608"/>
    </location>
</feature>
<sequence length="744" mass="82073">MAIKTLLLSFIHGFKGDEETFYQFDQDLKQAISSSNPNLNVETRVYPKYETRGDLALTVEAFKEWLQTQTIELEKQNGNVSVIQEPSVAVILISHSMGGFVAADTLFSVLDNRPVSQDPKVKLMFPLIQGVLAFDTPYNGLSRSMFAYGAFSQYQNISSAWNLLSTGTSFLTSAGARQAGTQIASNQASNAARNQLATQGAASNNQWTRWSALAARTGTYGAIMAGGVAAYIHRDSILESLRGINRESISQNLSKVNYANTKDAVTSINYTESISNGLTYVSRESIGEGFAWMAGHLKFVGALMKTTQLTTRLERLSEIEGVGIKCLYTSLGENGVWTGGYFVPKRTFCAIPSPTSTKDEKEKAKAERMKELFIECPDTKAANEIVAHCGMFKKEKNDNYDNMLKLSVELVGQWLQTDPRRVKDEWKPTHHQLQRTMSESKVWDDDGKVLKPPGGDSDEGQLEAVLQSDEMPHGEDGGVDEEELKKAVGVPLPVDEDVVGEGQLGEKIEDAVAAVKSAEDQKPVAEEKAVDQKIADASFEGKKPDEEIGEAAAEEKESDEDKPPLMEYEKPLKVEDGEDKDYKPLIEEMGKASLDNAKRPQLEAKQEPESQQQTETLTKQEPKEEPKEEATEEAKEEADSAPKNTWMGMIPSIPSVPSWSAKQQTTESTQEQRRDTATEPLSTEDTAAKKTWTGMIPSIPSVPSWSAKEKENAPKSEGDAKPEQKEESVAPKDVEPRKKWFGVV</sequence>
<evidence type="ECO:0000256" key="1">
    <source>
        <dbReference type="SAM" id="MobiDB-lite"/>
    </source>
</evidence>
<dbReference type="InterPro" id="IPR029058">
    <property type="entry name" value="AB_hydrolase_fold"/>
</dbReference>
<dbReference type="PANTHER" id="PTHR47842">
    <property type="entry name" value="EXPRESSED PROTEIN"/>
    <property type="match status" value="1"/>
</dbReference>
<reference evidence="2 3" key="1">
    <citation type="submission" date="2016-03" db="EMBL/GenBank/DDBJ databases">
        <authorList>
            <person name="Ploux O."/>
        </authorList>
    </citation>
    <scope>NUCLEOTIDE SEQUENCE [LARGE SCALE GENOMIC DNA]</scope>
    <source>
        <strain evidence="2 3">UAMH 11012</strain>
    </source>
</reference>
<organism evidence="2 3">
    <name type="scientific">Phialocephala subalpina</name>
    <dbReference type="NCBI Taxonomy" id="576137"/>
    <lineage>
        <taxon>Eukaryota</taxon>
        <taxon>Fungi</taxon>
        <taxon>Dikarya</taxon>
        <taxon>Ascomycota</taxon>
        <taxon>Pezizomycotina</taxon>
        <taxon>Leotiomycetes</taxon>
        <taxon>Helotiales</taxon>
        <taxon>Mollisiaceae</taxon>
        <taxon>Phialocephala</taxon>
        <taxon>Phialocephala fortinii species complex</taxon>
    </lineage>
</organism>
<evidence type="ECO:0000313" key="2">
    <source>
        <dbReference type="EMBL" id="CZR61678.1"/>
    </source>
</evidence>
<protein>
    <recommendedName>
        <fullName evidence="4">DUF676 domain-containing protein</fullName>
    </recommendedName>
</protein>
<dbReference type="OrthoDB" id="442243at2759"/>
<feature type="compositionally biased region" description="Basic and acidic residues" evidence="1">
    <location>
        <begin position="517"/>
        <end position="546"/>
    </location>
</feature>